<keyword evidence="2 9" id="KW-0645">Protease</keyword>
<keyword evidence="5 9" id="KW-0862">Zinc</keyword>
<sequence>MAAAASFDGESIDDNPLLQDFEFPPFDVLQPKHIRPGIRELLKKLEHDLIELELSVEPFLVEPLELSVEALWTKFVVPLEKIVNSLSLVWNIVIQLKLLKDSPELSSAIEEVQPEVVKFDLRLNQSKTNYNAFKAIRKSHDWETLSDARKRVVECQMKIAILNGVELENNKRVLLSKLNRLSQKFVENVTEDKKKFDEKLIIDKNHVVGFAPTFLELFAQRATFKGHENANAENGPWILTLEDYYYAENRSLREEMFCAYNTCASAGVWDNTKIIDDILKLRLEKAKLLNYKNYAEVSMLTKVATLEEAKELLEKLRSAYYNVAVQELEYIKRFCKECDAQEADDLKFWDLRYWINAVRDVSCTINEQHLLFSKPKVMDGCLTEGIGMKWNESMAAYLSLPTVLDGLFNLTKTLFGISIEQVDHLASVWHDDVKFYCVKDSSHNPIAYFYLDPYARPYGKTRGTWMTGIFGRNRVMSCDRLPIAFLVYNLTPPVERKPSLLSFKEVVTVFHEFGHSLQHMLTKQDESLVAGIQGIELDAAEFSSQFMEKWCYHKNIFKGIAKHYEIGKSLHEFSRTCRKKAFIIILQIRFAIVDLELHTNYVPGGSESIFDFYRRVSKGTHVVPLLPGDRSLCSCLHIFEGSYAAGYYGYKWSEVMSADAFSAFEEAGLNQEERTKKRREKITCHESSSPKLVK</sequence>
<dbReference type="GO" id="GO:0006508">
    <property type="term" value="P:proteolysis"/>
    <property type="evidence" value="ECO:0007669"/>
    <property type="project" value="UniProtKB-KW"/>
</dbReference>
<comment type="cofactor">
    <cofactor evidence="9">
        <name>Zn(2+)</name>
        <dbReference type="ChEBI" id="CHEBI:29105"/>
    </cofactor>
    <text evidence="9">Binds 1 zinc ion.</text>
</comment>
<feature type="compositionally biased region" description="Polar residues" evidence="10">
    <location>
        <begin position="685"/>
        <end position="694"/>
    </location>
</feature>
<evidence type="ECO:0000313" key="14">
    <source>
        <dbReference type="Proteomes" id="UP001324115"/>
    </source>
</evidence>
<evidence type="ECO:0000256" key="9">
    <source>
        <dbReference type="RuleBase" id="RU003435"/>
    </source>
</evidence>
<evidence type="ECO:0000256" key="6">
    <source>
        <dbReference type="ARBA" id="ARBA00023049"/>
    </source>
</evidence>
<dbReference type="GO" id="GO:0009507">
    <property type="term" value="C:chloroplast"/>
    <property type="evidence" value="ECO:0007669"/>
    <property type="project" value="TreeGrafter"/>
</dbReference>
<evidence type="ECO:0000256" key="10">
    <source>
        <dbReference type="SAM" id="MobiDB-lite"/>
    </source>
</evidence>
<accession>A0AAN7I8Z2</accession>
<feature type="region of interest" description="Disordered" evidence="10">
    <location>
        <begin position="671"/>
        <end position="694"/>
    </location>
</feature>
<evidence type="ECO:0000259" key="12">
    <source>
        <dbReference type="Pfam" id="PF19310"/>
    </source>
</evidence>
<keyword evidence="4 9" id="KW-0378">Hydrolase</keyword>
<reference evidence="13 14" key="1">
    <citation type="journal article" date="2023" name="G3 (Bethesda)">
        <title>A haplotype-resolved chromosome-scale genome for Quercus rubra L. provides insights into the genetics of adaptive traits for red oak species.</title>
        <authorList>
            <person name="Kapoor B."/>
            <person name="Jenkins J."/>
            <person name="Schmutz J."/>
            <person name="Zhebentyayeva T."/>
            <person name="Kuelheim C."/>
            <person name="Coggeshall M."/>
            <person name="Heim C."/>
            <person name="Lasky J.R."/>
            <person name="Leites L."/>
            <person name="Islam-Faridi N."/>
            <person name="Romero-Severson J."/>
            <person name="DeLeo V.L."/>
            <person name="Lucas S.M."/>
            <person name="Lazic D."/>
            <person name="Gailing O."/>
            <person name="Carlson J."/>
            <person name="Staton M."/>
        </authorList>
    </citation>
    <scope>NUCLEOTIDE SEQUENCE [LARGE SCALE GENOMIC DNA]</scope>
    <source>
        <strain evidence="13">Pseudo-F2</strain>
    </source>
</reference>
<dbReference type="FunFam" id="3.40.390.10:FF:000009">
    <property type="entry name" value="Oligopeptidase A"/>
    <property type="match status" value="1"/>
</dbReference>
<dbReference type="GO" id="GO:0004222">
    <property type="term" value="F:metalloendopeptidase activity"/>
    <property type="evidence" value="ECO:0007669"/>
    <property type="project" value="UniProtKB-EC"/>
</dbReference>
<feature type="domain" description="Peptidase M3A/M3B catalytic" evidence="11">
    <location>
        <begin position="392"/>
        <end position="679"/>
    </location>
</feature>
<dbReference type="Pfam" id="PF19310">
    <property type="entry name" value="TOP_N"/>
    <property type="match status" value="1"/>
</dbReference>
<evidence type="ECO:0000256" key="8">
    <source>
        <dbReference type="ARBA" id="ARBA00026100"/>
    </source>
</evidence>
<dbReference type="InterPro" id="IPR001567">
    <property type="entry name" value="Pept_M3A_M3B_dom"/>
</dbReference>
<feature type="domain" description="Oligopeptidase A N-terminal" evidence="12">
    <location>
        <begin position="38"/>
        <end position="172"/>
    </location>
</feature>
<dbReference type="FunFam" id="1.10.1370.40:FF:000005">
    <property type="entry name" value="Organellar oligopeptidase A, chloroplastic/mitochondrial"/>
    <property type="match status" value="1"/>
</dbReference>
<dbReference type="EMBL" id="JAXUIC010000011">
    <property type="protein sequence ID" value="KAK4564468.1"/>
    <property type="molecule type" value="Genomic_DNA"/>
</dbReference>
<dbReference type="GO" id="GO:0005829">
    <property type="term" value="C:cytosol"/>
    <property type="evidence" value="ECO:0007669"/>
    <property type="project" value="UniProtKB-ARBA"/>
</dbReference>
<dbReference type="Gene3D" id="1.10.1370.40">
    <property type="match status" value="3"/>
</dbReference>
<dbReference type="Gene3D" id="1.10.1370.10">
    <property type="entry name" value="Neurolysin, domain 3"/>
    <property type="match status" value="1"/>
</dbReference>
<keyword evidence="14" id="KW-1185">Reference proteome</keyword>
<proteinExistence type="inferred from homology"/>
<dbReference type="InterPro" id="IPR034005">
    <property type="entry name" value="M3A_DCP"/>
</dbReference>
<dbReference type="InterPro" id="IPR045090">
    <property type="entry name" value="Pept_M3A_M3B"/>
</dbReference>
<organism evidence="13 14">
    <name type="scientific">Quercus rubra</name>
    <name type="common">Northern red oak</name>
    <name type="synonym">Quercus borealis</name>
    <dbReference type="NCBI Taxonomy" id="3512"/>
    <lineage>
        <taxon>Eukaryota</taxon>
        <taxon>Viridiplantae</taxon>
        <taxon>Streptophyta</taxon>
        <taxon>Embryophyta</taxon>
        <taxon>Tracheophyta</taxon>
        <taxon>Spermatophyta</taxon>
        <taxon>Magnoliopsida</taxon>
        <taxon>eudicotyledons</taxon>
        <taxon>Gunneridae</taxon>
        <taxon>Pentapetalae</taxon>
        <taxon>rosids</taxon>
        <taxon>fabids</taxon>
        <taxon>Fagales</taxon>
        <taxon>Fagaceae</taxon>
        <taxon>Quercus</taxon>
    </lineage>
</organism>
<dbReference type="EC" id="3.4.24.70" evidence="8"/>
<dbReference type="SUPFAM" id="SSF55486">
    <property type="entry name" value="Metalloproteases ('zincins'), catalytic domain"/>
    <property type="match status" value="1"/>
</dbReference>
<dbReference type="InterPro" id="IPR045666">
    <property type="entry name" value="OpdA_N"/>
</dbReference>
<evidence type="ECO:0000256" key="4">
    <source>
        <dbReference type="ARBA" id="ARBA00022801"/>
    </source>
</evidence>
<dbReference type="CDD" id="cd06456">
    <property type="entry name" value="M3A_DCP"/>
    <property type="match status" value="1"/>
</dbReference>
<dbReference type="PANTHER" id="PTHR11804:SF83">
    <property type="entry name" value="LD37516P"/>
    <property type="match status" value="1"/>
</dbReference>
<evidence type="ECO:0000256" key="3">
    <source>
        <dbReference type="ARBA" id="ARBA00022723"/>
    </source>
</evidence>
<evidence type="ECO:0000256" key="2">
    <source>
        <dbReference type="ARBA" id="ARBA00022670"/>
    </source>
</evidence>
<comment type="catalytic activity">
    <reaction evidence="7">
        <text>Hydrolysis of oligopeptides, with broad specificity. Gly or Ala commonly occur as P1 or P1' residues, but more distant residues are also important, as is shown by the fact that Z-Gly-Pro-Gly-|-Gly-Pro-Ala is cleaved, but not Z-(Gly)(5).</text>
        <dbReference type="EC" id="3.4.24.70"/>
    </reaction>
</comment>
<dbReference type="AlphaFoldDB" id="A0AAN7I8Z2"/>
<name>A0AAN7I8Z2_QUERU</name>
<protein>
    <recommendedName>
        <fullName evidence="8">oligopeptidase A</fullName>
        <ecNumber evidence="8">3.4.24.70</ecNumber>
    </recommendedName>
</protein>
<comment type="similarity">
    <text evidence="1 9">Belongs to the peptidase M3 family.</text>
</comment>
<evidence type="ECO:0000259" key="11">
    <source>
        <dbReference type="Pfam" id="PF01432"/>
    </source>
</evidence>
<dbReference type="PANTHER" id="PTHR11804">
    <property type="entry name" value="PROTEASE M3 THIMET OLIGOPEPTIDASE-RELATED"/>
    <property type="match status" value="1"/>
</dbReference>
<evidence type="ECO:0000256" key="7">
    <source>
        <dbReference type="ARBA" id="ARBA00024603"/>
    </source>
</evidence>
<dbReference type="GO" id="GO:0006518">
    <property type="term" value="P:peptide metabolic process"/>
    <property type="evidence" value="ECO:0007669"/>
    <property type="project" value="TreeGrafter"/>
</dbReference>
<evidence type="ECO:0000256" key="1">
    <source>
        <dbReference type="ARBA" id="ARBA00006040"/>
    </source>
</evidence>
<comment type="caution">
    <text evidence="13">The sequence shown here is derived from an EMBL/GenBank/DDBJ whole genome shotgun (WGS) entry which is preliminary data.</text>
</comment>
<dbReference type="GO" id="GO:0046872">
    <property type="term" value="F:metal ion binding"/>
    <property type="evidence" value="ECO:0007669"/>
    <property type="project" value="UniProtKB-UniRule"/>
</dbReference>
<dbReference type="Pfam" id="PF01432">
    <property type="entry name" value="Peptidase_M3"/>
    <property type="match status" value="2"/>
</dbReference>
<evidence type="ECO:0000256" key="5">
    <source>
        <dbReference type="ARBA" id="ARBA00022833"/>
    </source>
</evidence>
<gene>
    <name evidence="13" type="ORF">RGQ29_006505</name>
</gene>
<feature type="domain" description="Peptidase M3A/M3B catalytic" evidence="11">
    <location>
        <begin position="246"/>
        <end position="375"/>
    </location>
</feature>
<keyword evidence="3 9" id="KW-0479">Metal-binding</keyword>
<keyword evidence="6 9" id="KW-0482">Metalloprotease</keyword>
<evidence type="ECO:0000313" key="13">
    <source>
        <dbReference type="EMBL" id="KAK4564468.1"/>
    </source>
</evidence>
<dbReference type="Proteomes" id="UP001324115">
    <property type="component" value="Unassembled WGS sequence"/>
</dbReference>
<dbReference type="InterPro" id="IPR024077">
    <property type="entry name" value="Neurolysin/TOP_dom2"/>
</dbReference>